<protein>
    <submittedName>
        <fullName evidence="8">RDD family protein</fullName>
    </submittedName>
</protein>
<keyword evidence="2" id="KW-1003">Cell membrane</keyword>
<accession>A0ABW2JZW6</accession>
<evidence type="ECO:0000256" key="3">
    <source>
        <dbReference type="ARBA" id="ARBA00022692"/>
    </source>
</evidence>
<comment type="subcellular location">
    <subcellularLocation>
        <location evidence="1">Cell membrane</location>
        <topology evidence="1">Multi-pass membrane protein</topology>
    </subcellularLocation>
</comment>
<feature type="transmembrane region" description="Helical" evidence="6">
    <location>
        <begin position="12"/>
        <end position="32"/>
    </location>
</feature>
<feature type="transmembrane region" description="Helical" evidence="6">
    <location>
        <begin position="84"/>
        <end position="112"/>
    </location>
</feature>
<feature type="domain" description="RDD" evidence="7">
    <location>
        <begin position="6"/>
        <end position="125"/>
    </location>
</feature>
<evidence type="ECO:0000256" key="2">
    <source>
        <dbReference type="ARBA" id="ARBA00022475"/>
    </source>
</evidence>
<organism evidence="8 9">
    <name type="scientific">Halobacillus campisalis</name>
    <dbReference type="NCBI Taxonomy" id="435909"/>
    <lineage>
        <taxon>Bacteria</taxon>
        <taxon>Bacillati</taxon>
        <taxon>Bacillota</taxon>
        <taxon>Bacilli</taxon>
        <taxon>Bacillales</taxon>
        <taxon>Bacillaceae</taxon>
        <taxon>Halobacillus</taxon>
    </lineage>
</organism>
<comment type="caution">
    <text evidence="8">The sequence shown here is derived from an EMBL/GenBank/DDBJ whole genome shotgun (WGS) entry which is preliminary data.</text>
</comment>
<dbReference type="PANTHER" id="PTHR36115">
    <property type="entry name" value="PROLINE-RICH ANTIGEN HOMOLOG-RELATED"/>
    <property type="match status" value="1"/>
</dbReference>
<gene>
    <name evidence="8" type="ORF">ACFQMN_03860</name>
</gene>
<keyword evidence="9" id="KW-1185">Reference proteome</keyword>
<dbReference type="InterPro" id="IPR010432">
    <property type="entry name" value="RDD"/>
</dbReference>
<evidence type="ECO:0000313" key="8">
    <source>
        <dbReference type="EMBL" id="MFC7320019.1"/>
    </source>
</evidence>
<proteinExistence type="predicted"/>
<evidence type="ECO:0000259" key="7">
    <source>
        <dbReference type="Pfam" id="PF06271"/>
    </source>
</evidence>
<feature type="transmembrane region" description="Helical" evidence="6">
    <location>
        <begin position="44"/>
        <end position="63"/>
    </location>
</feature>
<evidence type="ECO:0000256" key="4">
    <source>
        <dbReference type="ARBA" id="ARBA00022989"/>
    </source>
</evidence>
<keyword evidence="5 6" id="KW-0472">Membrane</keyword>
<evidence type="ECO:0000313" key="9">
    <source>
        <dbReference type="Proteomes" id="UP001596494"/>
    </source>
</evidence>
<keyword evidence="4 6" id="KW-1133">Transmembrane helix</keyword>
<keyword evidence="3 6" id="KW-0812">Transmembrane</keyword>
<dbReference type="EMBL" id="JBHTBY010000002">
    <property type="protein sequence ID" value="MFC7320019.1"/>
    <property type="molecule type" value="Genomic_DNA"/>
</dbReference>
<reference evidence="9" key="1">
    <citation type="journal article" date="2019" name="Int. J. Syst. Evol. Microbiol.">
        <title>The Global Catalogue of Microorganisms (GCM) 10K type strain sequencing project: providing services to taxonomists for standard genome sequencing and annotation.</title>
        <authorList>
            <consortium name="The Broad Institute Genomics Platform"/>
            <consortium name="The Broad Institute Genome Sequencing Center for Infectious Disease"/>
            <person name="Wu L."/>
            <person name="Ma J."/>
        </authorList>
    </citation>
    <scope>NUCLEOTIDE SEQUENCE [LARGE SCALE GENOMIC DNA]</scope>
    <source>
        <strain evidence="9">CCUG 73951</strain>
    </source>
</reference>
<dbReference type="RefSeq" id="WP_289217041.1">
    <property type="nucleotide sequence ID" value="NZ_JAPVRC010000011.1"/>
</dbReference>
<name>A0ABW2JZW6_9BACI</name>
<sequence length="144" mass="15554">MGISVGFTKRFAASLLDGLVVFLPIALISYLLFQAAPDDALPSLTQSLYMLIVPVVWHGYVVGKKMMGIRIVKKDGSDVGIGAMLLRVFVAGLVYALTVGIGYIVSAFMVFIRKDHRAIHDLIAGTYVTDAEPGQVIPLEEALD</sequence>
<dbReference type="Pfam" id="PF06271">
    <property type="entry name" value="RDD"/>
    <property type="match status" value="1"/>
</dbReference>
<dbReference type="PANTHER" id="PTHR36115:SF9">
    <property type="entry name" value="LMO1584 PROTEIN"/>
    <property type="match status" value="1"/>
</dbReference>
<evidence type="ECO:0000256" key="6">
    <source>
        <dbReference type="SAM" id="Phobius"/>
    </source>
</evidence>
<evidence type="ECO:0000256" key="5">
    <source>
        <dbReference type="ARBA" id="ARBA00023136"/>
    </source>
</evidence>
<dbReference type="InterPro" id="IPR051791">
    <property type="entry name" value="Pra-immunoreactive"/>
</dbReference>
<evidence type="ECO:0000256" key="1">
    <source>
        <dbReference type="ARBA" id="ARBA00004651"/>
    </source>
</evidence>
<dbReference type="Proteomes" id="UP001596494">
    <property type="component" value="Unassembled WGS sequence"/>
</dbReference>